<feature type="transmembrane region" description="Helical" evidence="6">
    <location>
        <begin position="322"/>
        <end position="342"/>
    </location>
</feature>
<evidence type="ECO:0000256" key="5">
    <source>
        <dbReference type="ARBA" id="ARBA00023136"/>
    </source>
</evidence>
<evidence type="ECO:0000256" key="3">
    <source>
        <dbReference type="ARBA" id="ARBA00022692"/>
    </source>
</evidence>
<evidence type="ECO:0000256" key="4">
    <source>
        <dbReference type="ARBA" id="ARBA00022989"/>
    </source>
</evidence>
<name>A0A0J9GUY4_9RHOB</name>
<dbReference type="PANTHER" id="PTHR33529:SF6">
    <property type="entry name" value="YJGP_YJGQ FAMILY PERMEASE"/>
    <property type="match status" value="1"/>
</dbReference>
<dbReference type="GO" id="GO:0043190">
    <property type="term" value="C:ATP-binding cassette (ABC) transporter complex"/>
    <property type="evidence" value="ECO:0007669"/>
    <property type="project" value="TreeGrafter"/>
</dbReference>
<keyword evidence="5 6" id="KW-0472">Membrane</keyword>
<dbReference type="STRING" id="1675527.AIOL_002351"/>
<feature type="transmembrane region" description="Helical" evidence="6">
    <location>
        <begin position="96"/>
        <end position="117"/>
    </location>
</feature>
<feature type="transmembrane region" description="Helical" evidence="6">
    <location>
        <begin position="12"/>
        <end position="36"/>
    </location>
</feature>
<evidence type="ECO:0000313" key="7">
    <source>
        <dbReference type="EMBL" id="KMW57388.1"/>
    </source>
</evidence>
<comment type="caution">
    <text evidence="7">The sequence shown here is derived from an EMBL/GenBank/DDBJ whole genome shotgun (WGS) entry which is preliminary data.</text>
</comment>
<proteinExistence type="predicted"/>
<evidence type="ECO:0000256" key="6">
    <source>
        <dbReference type="SAM" id="Phobius"/>
    </source>
</evidence>
<protein>
    <submittedName>
        <fullName evidence="7">Uncharacterized protein</fullName>
    </submittedName>
</protein>
<keyword evidence="3 6" id="KW-0812">Transmembrane</keyword>
<dbReference type="OrthoDB" id="7844164at2"/>
<evidence type="ECO:0000256" key="2">
    <source>
        <dbReference type="ARBA" id="ARBA00022475"/>
    </source>
</evidence>
<feature type="transmembrane region" description="Helical" evidence="6">
    <location>
        <begin position="296"/>
        <end position="315"/>
    </location>
</feature>
<comment type="subcellular location">
    <subcellularLocation>
        <location evidence="1">Cell membrane</location>
        <topology evidence="1">Multi-pass membrane protein</topology>
    </subcellularLocation>
</comment>
<feature type="transmembrane region" description="Helical" evidence="6">
    <location>
        <begin position="268"/>
        <end position="284"/>
    </location>
</feature>
<keyword evidence="4 6" id="KW-1133">Transmembrane helix</keyword>
<feature type="transmembrane region" description="Helical" evidence="6">
    <location>
        <begin position="56"/>
        <end position="76"/>
    </location>
</feature>
<dbReference type="Pfam" id="PF03739">
    <property type="entry name" value="LptF_LptG"/>
    <property type="match status" value="1"/>
</dbReference>
<dbReference type="PATRIC" id="fig|1675527.3.peg.2465"/>
<dbReference type="AlphaFoldDB" id="A0A0J9GUY4"/>
<dbReference type="GO" id="GO:0015920">
    <property type="term" value="P:lipopolysaccharide transport"/>
    <property type="evidence" value="ECO:0007669"/>
    <property type="project" value="TreeGrafter"/>
</dbReference>
<dbReference type="EMBL" id="LFTY01000002">
    <property type="protein sequence ID" value="KMW57388.1"/>
    <property type="molecule type" value="Genomic_DNA"/>
</dbReference>
<organism evidence="7 8">
    <name type="scientific">Candidatus Rhodobacter oscarellae</name>
    <dbReference type="NCBI Taxonomy" id="1675527"/>
    <lineage>
        <taxon>Bacteria</taxon>
        <taxon>Pseudomonadati</taxon>
        <taxon>Pseudomonadota</taxon>
        <taxon>Alphaproteobacteria</taxon>
        <taxon>Rhodobacterales</taxon>
        <taxon>Rhodobacter group</taxon>
        <taxon>Rhodobacter</taxon>
    </lineage>
</organism>
<evidence type="ECO:0000313" key="8">
    <source>
        <dbReference type="Proteomes" id="UP000037178"/>
    </source>
</evidence>
<sequence length="388" mass="42102">MRLLGPRTFWLFAGLIVLIESIYLAEEFTTLLGFIVENGGTIWDTLRLSLLKLPEVVDFALPIAVLIALYFAIVGARETNELVVCAAAGVPWTRVPGFAAIVGALGFCLSLAFASWITPTALYTQRILAKTIEARSVVREITEPGHKNSIRRLDGRSYIATPPADLTKERGHLFIFEPDTGDGWRASQADDWSVIGPREDESYAIQLKSYRDYTGRTPEQQARLDQDQAPVQSAFQAAQWNVQNVALVFRLEELIKPIDLQRRSNERVVLLPIVAVATGAQAQWQSINGVVGQISGRALGCILAALTAVACAAGSGTWIGRVAGVPVGVLVVLAGDVVARAVLAEAAMRGPAEFAASFALSLLVMILLPMAYVLWRREALIVPRRGQG</sequence>
<keyword evidence="8" id="KW-1185">Reference proteome</keyword>
<dbReference type="Proteomes" id="UP000037178">
    <property type="component" value="Unassembled WGS sequence"/>
</dbReference>
<gene>
    <name evidence="7" type="ORF">AIOL_002351</name>
</gene>
<dbReference type="RefSeq" id="WP_160314471.1">
    <property type="nucleotide sequence ID" value="NZ_LFTY01000002.1"/>
</dbReference>
<keyword evidence="2" id="KW-1003">Cell membrane</keyword>
<dbReference type="PANTHER" id="PTHR33529">
    <property type="entry name" value="SLR0882 PROTEIN-RELATED"/>
    <property type="match status" value="1"/>
</dbReference>
<evidence type="ECO:0000256" key="1">
    <source>
        <dbReference type="ARBA" id="ARBA00004651"/>
    </source>
</evidence>
<dbReference type="InterPro" id="IPR005495">
    <property type="entry name" value="LptG/LptF_permease"/>
</dbReference>
<accession>A0A0J9GUY4</accession>
<reference evidence="7 8" key="1">
    <citation type="submission" date="2015-06" db="EMBL/GenBank/DDBJ databases">
        <title>Draft genome sequence of an Alphaproteobacteria species associated to the Mediterranean sponge Oscarella lobularis.</title>
        <authorList>
            <person name="Jourda C."/>
            <person name="Santini S."/>
            <person name="Claverie J.-M."/>
        </authorList>
    </citation>
    <scope>NUCLEOTIDE SEQUENCE [LARGE SCALE GENOMIC DNA]</scope>
    <source>
        <strain evidence="7">IGS</strain>
    </source>
</reference>
<feature type="transmembrane region" description="Helical" evidence="6">
    <location>
        <begin position="354"/>
        <end position="375"/>
    </location>
</feature>